<evidence type="ECO:0000313" key="1">
    <source>
        <dbReference type="EMBL" id="CAG5102920.1"/>
    </source>
</evidence>
<gene>
    <name evidence="1" type="ORF">HICCMSTLAB_LOCUS11250</name>
</gene>
<dbReference type="OrthoDB" id="7697589at2759"/>
<protein>
    <submittedName>
        <fullName evidence="1">Similar to LdOrf-130: Envelope fusion protein (Lymantria dispar multicapsid nuclear polyhedrosis virus)</fullName>
    </submittedName>
</protein>
<reference evidence="1" key="1">
    <citation type="submission" date="2021-04" db="EMBL/GenBank/DDBJ databases">
        <authorList>
            <person name="Chebbi M.A.C M."/>
        </authorList>
    </citation>
    <scope>NUCLEOTIDE SEQUENCE</scope>
</reference>
<evidence type="ECO:0000313" key="2">
    <source>
        <dbReference type="Proteomes" id="UP000786811"/>
    </source>
</evidence>
<dbReference type="InterPro" id="IPR022048">
    <property type="entry name" value="Envelope_fusion-like"/>
</dbReference>
<accession>A0A8J2HNS1</accession>
<organism evidence="1 2">
    <name type="scientific">Cotesia congregata</name>
    <name type="common">Parasitoid wasp</name>
    <name type="synonym">Apanteles congregatus</name>
    <dbReference type="NCBI Taxonomy" id="51543"/>
    <lineage>
        <taxon>Eukaryota</taxon>
        <taxon>Metazoa</taxon>
        <taxon>Ecdysozoa</taxon>
        <taxon>Arthropoda</taxon>
        <taxon>Hexapoda</taxon>
        <taxon>Insecta</taxon>
        <taxon>Pterygota</taxon>
        <taxon>Neoptera</taxon>
        <taxon>Endopterygota</taxon>
        <taxon>Hymenoptera</taxon>
        <taxon>Apocrita</taxon>
        <taxon>Ichneumonoidea</taxon>
        <taxon>Braconidae</taxon>
        <taxon>Microgastrinae</taxon>
        <taxon>Cotesia</taxon>
    </lineage>
</organism>
<comment type="caution">
    <text evidence="1">The sequence shown here is derived from an EMBL/GenBank/DDBJ whole genome shotgun (WGS) entry which is preliminary data.</text>
</comment>
<name>A0A8J2HNS1_COTCN</name>
<dbReference type="Pfam" id="PF12259">
    <property type="entry name" value="Baculo_F"/>
    <property type="match status" value="1"/>
</dbReference>
<dbReference type="Proteomes" id="UP000786811">
    <property type="component" value="Unassembled WGS sequence"/>
</dbReference>
<dbReference type="EMBL" id="CAJNRD030001123">
    <property type="protein sequence ID" value="CAG5102920.1"/>
    <property type="molecule type" value="Genomic_DNA"/>
</dbReference>
<proteinExistence type="predicted"/>
<keyword evidence="2" id="KW-1185">Reference proteome</keyword>
<dbReference type="AlphaFoldDB" id="A0A8J2HNS1"/>
<sequence length="205" mass="23160">MESLIRYLHEAVIAIEETQNGNIPGEILLPEQLATAIKDISRQYPELNPPQPVELTNVHALNAVAETKTGKIKEKFLIIITLPLFNQSTFKILKMKLMPVPQIIGGEARSMAIQPQKQYLAINALKDQYYLADEEDIKNCRKIGTDLACEPDEPFRKVDKSEECELLLYLQPGLVTPSTCDVRVFPKCSTTIIKLHQPNVWAYSI</sequence>